<reference evidence="2 3" key="1">
    <citation type="journal article" date="2015" name="Genome Announc.">
        <title>Expanding the biotechnology potential of lactobacilli through comparative genomics of 213 strains and associated genera.</title>
        <authorList>
            <person name="Sun Z."/>
            <person name="Harris H.M."/>
            <person name="McCann A."/>
            <person name="Guo C."/>
            <person name="Argimon S."/>
            <person name="Zhang W."/>
            <person name="Yang X."/>
            <person name="Jeffery I.B."/>
            <person name="Cooney J.C."/>
            <person name="Kagawa T.F."/>
            <person name="Liu W."/>
            <person name="Song Y."/>
            <person name="Salvetti E."/>
            <person name="Wrobel A."/>
            <person name="Rasinkangas P."/>
            <person name="Parkhill J."/>
            <person name="Rea M.C."/>
            <person name="O'Sullivan O."/>
            <person name="Ritari J."/>
            <person name="Douillard F.P."/>
            <person name="Paul Ross R."/>
            <person name="Yang R."/>
            <person name="Briner A.E."/>
            <person name="Felis G.E."/>
            <person name="de Vos W.M."/>
            <person name="Barrangou R."/>
            <person name="Klaenhammer T.R."/>
            <person name="Caufield P.W."/>
            <person name="Cui Y."/>
            <person name="Zhang H."/>
            <person name="O'Toole P.W."/>
        </authorList>
    </citation>
    <scope>NUCLEOTIDE SEQUENCE [LARGE SCALE GENOMIC DNA]</scope>
    <source>
        <strain evidence="2 3">DSM 15945</strain>
    </source>
</reference>
<dbReference type="Proteomes" id="UP000051922">
    <property type="component" value="Unassembled WGS sequence"/>
</dbReference>
<dbReference type="PANTHER" id="PTHR47619">
    <property type="entry name" value="METALLO-HYDROLASE YYCJ-RELATED"/>
    <property type="match status" value="1"/>
</dbReference>
<proteinExistence type="predicted"/>
<dbReference type="AlphaFoldDB" id="A0A0R1TZM4"/>
<sequence>MATMTVRYMDRATEVMTVTTSDADFGMRVCVLASSSSGNTTYIETPHHKVLVDAGFSGKKIAALLASIGRDLTDVDSLFITHEHTDHVQGMGVLARRYPHLRIYANEGTFAALPKSVGKLPYDQLSIFKRGTTLTLGDLDVESFGVSHDAAEPQFYQFHHDDRAFTILTDTGYVSDRLAGTIRDSDAYLMEANHDLTMLRDGPYPWGLKQRIMGSEGHLSNADGAAALMDVIGPRTKRIYLGHRSAHNNTKPLAHQTVADMLLAEGLPVGHDFSLLDTERETPEALFTV</sequence>
<dbReference type="InterPro" id="IPR036866">
    <property type="entry name" value="RibonucZ/Hydroxyglut_hydro"/>
</dbReference>
<dbReference type="SUPFAM" id="SSF56281">
    <property type="entry name" value="Metallo-hydrolase/oxidoreductase"/>
    <property type="match status" value="1"/>
</dbReference>
<organism evidence="2 3">
    <name type="scientific">Lacticaseibacillus pantheris DSM 15945 = JCM 12539 = NBRC 106106</name>
    <dbReference type="NCBI Taxonomy" id="1423783"/>
    <lineage>
        <taxon>Bacteria</taxon>
        <taxon>Bacillati</taxon>
        <taxon>Bacillota</taxon>
        <taxon>Bacilli</taxon>
        <taxon>Lactobacillales</taxon>
        <taxon>Lactobacillaceae</taxon>
        <taxon>Lacticaseibacillus</taxon>
    </lineage>
</organism>
<keyword evidence="3" id="KW-1185">Reference proteome</keyword>
<dbReference type="Pfam" id="PF12706">
    <property type="entry name" value="Lactamase_B_2"/>
    <property type="match status" value="1"/>
</dbReference>
<evidence type="ECO:0000313" key="3">
    <source>
        <dbReference type="Proteomes" id="UP000051922"/>
    </source>
</evidence>
<accession>A0A0R1TZM4</accession>
<dbReference type="InterPro" id="IPR001279">
    <property type="entry name" value="Metallo-B-lactamas"/>
</dbReference>
<dbReference type="InterPro" id="IPR052533">
    <property type="entry name" value="WalJ/YycJ-like"/>
</dbReference>
<protein>
    <submittedName>
        <fullName evidence="2">Metal-dependent hydrolase of the beta-lactamase superfamily I</fullName>
    </submittedName>
</protein>
<comment type="caution">
    <text evidence="2">The sequence shown here is derived from an EMBL/GenBank/DDBJ whole genome shotgun (WGS) entry which is preliminary data.</text>
</comment>
<evidence type="ECO:0000313" key="2">
    <source>
        <dbReference type="EMBL" id="KRL86665.1"/>
    </source>
</evidence>
<dbReference type="Gene3D" id="3.60.15.10">
    <property type="entry name" value="Ribonuclease Z/Hydroxyacylglutathione hydrolase-like"/>
    <property type="match status" value="1"/>
</dbReference>
<dbReference type="PATRIC" id="fig|1423783.4.peg.650"/>
<gene>
    <name evidence="2" type="ORF">FC50_GL000629</name>
</gene>
<dbReference type="EMBL" id="AZFJ01000040">
    <property type="protein sequence ID" value="KRL86665.1"/>
    <property type="molecule type" value="Genomic_DNA"/>
</dbReference>
<dbReference type="SMART" id="SM00849">
    <property type="entry name" value="Lactamase_B"/>
    <property type="match status" value="1"/>
</dbReference>
<dbReference type="STRING" id="1423783.FC50_GL000629"/>
<evidence type="ECO:0000259" key="1">
    <source>
        <dbReference type="SMART" id="SM00849"/>
    </source>
</evidence>
<name>A0A0R1TZM4_9LACO</name>
<feature type="domain" description="Metallo-beta-lactamase" evidence="1">
    <location>
        <begin position="37"/>
        <end position="243"/>
    </location>
</feature>
<dbReference type="GO" id="GO:0016787">
    <property type="term" value="F:hydrolase activity"/>
    <property type="evidence" value="ECO:0007669"/>
    <property type="project" value="UniProtKB-KW"/>
</dbReference>
<dbReference type="PANTHER" id="PTHR47619:SF1">
    <property type="entry name" value="EXODEOXYRIBONUCLEASE WALJ"/>
    <property type="match status" value="1"/>
</dbReference>
<keyword evidence="2" id="KW-0378">Hydrolase</keyword>